<evidence type="ECO:0000256" key="1">
    <source>
        <dbReference type="SAM" id="MobiDB-lite"/>
    </source>
</evidence>
<dbReference type="EMBL" id="AKFS01000302">
    <property type="protein sequence ID" value="EJF35293.1"/>
    <property type="molecule type" value="Genomic_DNA"/>
</dbReference>
<feature type="region of interest" description="Disordered" evidence="1">
    <location>
        <begin position="106"/>
        <end position="129"/>
    </location>
</feature>
<accession>J1GQW4</accession>
<gene>
    <name evidence="3" type="ORF">HMPREF1317_0138</name>
</gene>
<reference evidence="3 4" key="1">
    <citation type="submission" date="2012-05" db="EMBL/GenBank/DDBJ databases">
        <authorList>
            <person name="Harkins D.M."/>
            <person name="Madupu R."/>
            <person name="Durkin A.S."/>
            <person name="Torralba M."/>
            <person name="Methe B."/>
            <person name="Sutton G.G."/>
            <person name="Nelson K.E."/>
        </authorList>
    </citation>
    <scope>NUCLEOTIDE SEQUENCE [LARGE SCALE GENOMIC DNA]</scope>
    <source>
        <strain evidence="3 4">F0490</strain>
    </source>
</reference>
<dbReference type="RefSeq" id="WP_005872813.1">
    <property type="nucleotide sequence ID" value="NZ_AKFS01000302.1"/>
</dbReference>
<organism evidence="3 4">
    <name type="scientific">Schaalia georgiae F0490</name>
    <dbReference type="NCBI Taxonomy" id="1125717"/>
    <lineage>
        <taxon>Bacteria</taxon>
        <taxon>Bacillati</taxon>
        <taxon>Actinomycetota</taxon>
        <taxon>Actinomycetes</taxon>
        <taxon>Actinomycetales</taxon>
        <taxon>Actinomycetaceae</taxon>
        <taxon>Schaalia</taxon>
    </lineage>
</organism>
<evidence type="ECO:0000313" key="4">
    <source>
        <dbReference type="Proteomes" id="UP000004578"/>
    </source>
</evidence>
<keyword evidence="4" id="KW-1185">Reference proteome</keyword>
<keyword evidence="2" id="KW-1133">Transmembrane helix</keyword>
<comment type="caution">
    <text evidence="3">The sequence shown here is derived from an EMBL/GenBank/DDBJ whole genome shotgun (WGS) entry which is preliminary data.</text>
</comment>
<feature type="transmembrane region" description="Helical" evidence="2">
    <location>
        <begin position="44"/>
        <end position="61"/>
    </location>
</feature>
<keyword evidence="2" id="KW-0812">Transmembrane</keyword>
<proteinExistence type="predicted"/>
<evidence type="ECO:0000313" key="3">
    <source>
        <dbReference type="EMBL" id="EJF35293.1"/>
    </source>
</evidence>
<evidence type="ECO:0008006" key="5">
    <source>
        <dbReference type="Google" id="ProtNLM"/>
    </source>
</evidence>
<sequence>MDINKLLLGLHTDPFIITVWAGLLWPLIQAGLDKPWWTRRRRVTVVAVIGAIVTAAVWVSGHYPATWQMLLTQLSMFLGVAWSVYQVMSAIRINSHTLIEWIGYATPGGETRPPAQATGPDREEDSSGA</sequence>
<dbReference type="OrthoDB" id="3260373at2"/>
<keyword evidence="2" id="KW-0472">Membrane</keyword>
<dbReference type="Proteomes" id="UP000004578">
    <property type="component" value="Unassembled WGS sequence"/>
</dbReference>
<protein>
    <recommendedName>
        <fullName evidence="5">Holin</fullName>
    </recommendedName>
</protein>
<name>J1GQW4_9ACTO</name>
<dbReference type="PATRIC" id="fig|1125717.3.peg.2017"/>
<dbReference type="AlphaFoldDB" id="J1GQW4"/>
<feature type="transmembrane region" description="Helical" evidence="2">
    <location>
        <begin position="15"/>
        <end position="32"/>
    </location>
</feature>
<evidence type="ECO:0000256" key="2">
    <source>
        <dbReference type="SAM" id="Phobius"/>
    </source>
</evidence>